<comment type="caution">
    <text evidence="2">The sequence shown here is derived from an EMBL/GenBank/DDBJ whole genome shotgun (WGS) entry which is preliminary data.</text>
</comment>
<accession>A0ABU8EIF8</accession>
<feature type="transmembrane region" description="Helical" evidence="1">
    <location>
        <begin position="20"/>
        <end position="39"/>
    </location>
</feature>
<evidence type="ECO:0008006" key="4">
    <source>
        <dbReference type="Google" id="ProtNLM"/>
    </source>
</evidence>
<organism evidence="2 3">
    <name type="scientific">Exiguobacterium indicum</name>
    <dbReference type="NCBI Taxonomy" id="296995"/>
    <lineage>
        <taxon>Bacteria</taxon>
        <taxon>Bacillati</taxon>
        <taxon>Bacillota</taxon>
        <taxon>Bacilli</taxon>
        <taxon>Bacillales</taxon>
        <taxon>Bacillales Family XII. Incertae Sedis</taxon>
        <taxon>Exiguobacterium</taxon>
    </lineage>
</organism>
<reference evidence="2 3" key="1">
    <citation type="submission" date="2023-12" db="EMBL/GenBank/DDBJ databases">
        <authorList>
            <person name="Easwaran N."/>
            <person name="Lazarus H.P.S."/>
        </authorList>
    </citation>
    <scope>NUCLEOTIDE SEQUENCE [LARGE SCALE GENOMIC DNA]</scope>
    <source>
        <strain evidence="2 3">VIT-2023</strain>
    </source>
</reference>
<proteinExistence type="predicted"/>
<evidence type="ECO:0000313" key="3">
    <source>
        <dbReference type="Proteomes" id="UP001387110"/>
    </source>
</evidence>
<evidence type="ECO:0000313" key="2">
    <source>
        <dbReference type="EMBL" id="MEI4462726.1"/>
    </source>
</evidence>
<feature type="transmembrane region" description="Helical" evidence="1">
    <location>
        <begin position="169"/>
        <end position="199"/>
    </location>
</feature>
<feature type="transmembrane region" description="Helical" evidence="1">
    <location>
        <begin position="75"/>
        <end position="96"/>
    </location>
</feature>
<evidence type="ECO:0000256" key="1">
    <source>
        <dbReference type="SAM" id="Phobius"/>
    </source>
</evidence>
<protein>
    <recommendedName>
        <fullName evidence="4">ABC transporter permease</fullName>
    </recommendedName>
</protein>
<keyword evidence="3" id="KW-1185">Reference proteome</keyword>
<dbReference type="EMBL" id="JBAWKY010000002">
    <property type="protein sequence ID" value="MEI4462726.1"/>
    <property type="molecule type" value="Genomic_DNA"/>
</dbReference>
<keyword evidence="1" id="KW-0472">Membrane</keyword>
<keyword evidence="1" id="KW-0812">Transmembrane</keyword>
<gene>
    <name evidence="2" type="ORF">SZL87_09845</name>
</gene>
<sequence length="272" mass="31631">MKKFIMLLNEELKRGARFYLLALIVLVGLELVSVVYQILSYQSEVEQYMKVERVSQLEAIRLAGGLFGFGDATAYFQYIIAIAMMLTFLLAFQIWYRDWFGESKYIYRLLMLPGRRFTILLSKLTAVMLTVASFIGVQWIVILVSGFLFRSMTPDDLMESKQLFGENRILSMFYTFNIVDTLIILLVTALVVSFVFLVVLIERSYRKRIAILQVMLDAALLIIPLVGLVYFFETTHLLHPNQITTFVIGYPLLYFVYVYWKSIRLLNHKISI</sequence>
<feature type="transmembrane region" description="Helical" evidence="1">
    <location>
        <begin position="117"/>
        <end position="149"/>
    </location>
</feature>
<dbReference type="RefSeq" id="WP_336449256.1">
    <property type="nucleotide sequence ID" value="NZ_JBAWKY010000002.1"/>
</dbReference>
<dbReference type="Proteomes" id="UP001387110">
    <property type="component" value="Unassembled WGS sequence"/>
</dbReference>
<feature type="transmembrane region" description="Helical" evidence="1">
    <location>
        <begin position="211"/>
        <end position="231"/>
    </location>
</feature>
<name>A0ABU8EIF8_9BACL</name>
<keyword evidence="1" id="KW-1133">Transmembrane helix</keyword>
<feature type="transmembrane region" description="Helical" evidence="1">
    <location>
        <begin position="243"/>
        <end position="260"/>
    </location>
</feature>